<accession>A0A0L6U9K1</accession>
<sequence>MTIRSDCRHSARLSALIFDRKVKLVWGWERLSFVQLTALHSHNCQQHFTARIAVMGAIRELDPLKIKFQALVNELEPTGNPDFPL</sequence>
<evidence type="ECO:0000313" key="1">
    <source>
        <dbReference type="EMBL" id="KNZ45191.1"/>
    </source>
</evidence>
<reference evidence="1 2" key="1">
    <citation type="submission" date="2015-08" db="EMBL/GenBank/DDBJ databases">
        <title>Next Generation Sequencing and Analysis of the Genome of Puccinia sorghi L Schw, the Causal Agent of Maize Common Rust.</title>
        <authorList>
            <person name="Rochi L."/>
            <person name="Burguener G."/>
            <person name="Darino M."/>
            <person name="Turjanski A."/>
            <person name="Kreff E."/>
            <person name="Dieguez M.J."/>
            <person name="Sacco F."/>
        </authorList>
    </citation>
    <scope>NUCLEOTIDE SEQUENCE [LARGE SCALE GENOMIC DNA]</scope>
    <source>
        <strain evidence="1 2">RO10H11247</strain>
    </source>
</reference>
<gene>
    <name evidence="1" type="ORF">VP01_83g9</name>
</gene>
<dbReference type="Proteomes" id="UP000037035">
    <property type="component" value="Unassembled WGS sequence"/>
</dbReference>
<organism evidence="1 2">
    <name type="scientific">Puccinia sorghi</name>
    <dbReference type="NCBI Taxonomy" id="27349"/>
    <lineage>
        <taxon>Eukaryota</taxon>
        <taxon>Fungi</taxon>
        <taxon>Dikarya</taxon>
        <taxon>Basidiomycota</taxon>
        <taxon>Pucciniomycotina</taxon>
        <taxon>Pucciniomycetes</taxon>
        <taxon>Pucciniales</taxon>
        <taxon>Pucciniaceae</taxon>
        <taxon>Puccinia</taxon>
    </lineage>
</organism>
<dbReference type="AlphaFoldDB" id="A0A0L6U9K1"/>
<proteinExistence type="predicted"/>
<dbReference type="EMBL" id="LAVV01013938">
    <property type="protein sequence ID" value="KNZ45191.1"/>
    <property type="molecule type" value="Genomic_DNA"/>
</dbReference>
<keyword evidence="2" id="KW-1185">Reference proteome</keyword>
<protein>
    <submittedName>
        <fullName evidence="1">Uncharacterized protein</fullName>
    </submittedName>
</protein>
<evidence type="ECO:0000313" key="2">
    <source>
        <dbReference type="Proteomes" id="UP000037035"/>
    </source>
</evidence>
<name>A0A0L6U9K1_9BASI</name>
<dbReference type="VEuPathDB" id="FungiDB:VP01_83g9"/>
<comment type="caution">
    <text evidence="1">The sequence shown here is derived from an EMBL/GenBank/DDBJ whole genome shotgun (WGS) entry which is preliminary data.</text>
</comment>